<dbReference type="Pfam" id="PF00126">
    <property type="entry name" value="HTH_1"/>
    <property type="match status" value="1"/>
</dbReference>
<comment type="caution">
    <text evidence="7">The sequence shown here is derived from an EMBL/GenBank/DDBJ whole genome shotgun (WGS) entry which is preliminary data.</text>
</comment>
<keyword evidence="3" id="KW-0238">DNA-binding</keyword>
<evidence type="ECO:0000256" key="3">
    <source>
        <dbReference type="ARBA" id="ARBA00023125"/>
    </source>
</evidence>
<evidence type="ECO:0000256" key="5">
    <source>
        <dbReference type="SAM" id="MobiDB-lite"/>
    </source>
</evidence>
<gene>
    <name evidence="7" type="ORF">FHP25_33560</name>
</gene>
<sequence>MLTLRQIEVIRAIMVTGTVGSAARLLNVSSPGISRVMKHAESVLGMRLFSRRNGRYTPTPEAKDIFAQINGVYDKVEDLQYVIKRLAQGADSALKIGSVPSIANVMVPRAIAGVRRRFPNLLIDVDVLKIEEAIDYLLLGKGEVVAMSYHYEHPMLAFEPLAKGRLRCIVPEQHPLATRSTISAREIARHPLIGIDPNDPYGRVMTAIFARHALDYTVSIRARFGSTVCALVTNGLGIAIVDEFTVAGDNWPRMHTLTIEEDTTFQTYVALRKDATLSSYCEHFISVLRTEMEQLAAGPDRRPGGSTRPRVRSRN</sequence>
<dbReference type="GO" id="GO:0003700">
    <property type="term" value="F:DNA-binding transcription factor activity"/>
    <property type="evidence" value="ECO:0007669"/>
    <property type="project" value="InterPro"/>
</dbReference>
<dbReference type="Gene3D" id="1.10.10.10">
    <property type="entry name" value="Winged helix-like DNA-binding domain superfamily/Winged helix DNA-binding domain"/>
    <property type="match status" value="1"/>
</dbReference>
<reference evidence="7 8" key="1">
    <citation type="submission" date="2019-06" db="EMBL/GenBank/DDBJ databases">
        <title>New taxonomy in bacterial strain CC-CFT640, isolated from vineyard.</title>
        <authorList>
            <person name="Lin S.-Y."/>
            <person name="Tsai C.-F."/>
            <person name="Young C.-C."/>
        </authorList>
    </citation>
    <scope>NUCLEOTIDE SEQUENCE [LARGE SCALE GENOMIC DNA]</scope>
    <source>
        <strain evidence="7 8">CC-CFT640</strain>
    </source>
</reference>
<dbReference type="OrthoDB" id="8479870at2"/>
<dbReference type="GO" id="GO:0010628">
    <property type="term" value="P:positive regulation of gene expression"/>
    <property type="evidence" value="ECO:0007669"/>
    <property type="project" value="TreeGrafter"/>
</dbReference>
<protein>
    <submittedName>
        <fullName evidence="7">LysR family transcriptional regulator</fullName>
    </submittedName>
</protein>
<evidence type="ECO:0000313" key="8">
    <source>
        <dbReference type="Proteomes" id="UP000321638"/>
    </source>
</evidence>
<dbReference type="GO" id="GO:0043565">
    <property type="term" value="F:sequence-specific DNA binding"/>
    <property type="evidence" value="ECO:0007669"/>
    <property type="project" value="TreeGrafter"/>
</dbReference>
<feature type="region of interest" description="Disordered" evidence="5">
    <location>
        <begin position="295"/>
        <end position="315"/>
    </location>
</feature>
<keyword evidence="8" id="KW-1185">Reference proteome</keyword>
<keyword evidence="4" id="KW-0804">Transcription</keyword>
<dbReference type="SUPFAM" id="SSF46785">
    <property type="entry name" value="Winged helix' DNA-binding domain"/>
    <property type="match status" value="1"/>
</dbReference>
<proteinExistence type="inferred from homology"/>
<dbReference type="Pfam" id="PF03466">
    <property type="entry name" value="LysR_substrate"/>
    <property type="match status" value="1"/>
</dbReference>
<organism evidence="7 8">
    <name type="scientific">Vineibacter terrae</name>
    <dbReference type="NCBI Taxonomy" id="2586908"/>
    <lineage>
        <taxon>Bacteria</taxon>
        <taxon>Pseudomonadati</taxon>
        <taxon>Pseudomonadota</taxon>
        <taxon>Alphaproteobacteria</taxon>
        <taxon>Hyphomicrobiales</taxon>
        <taxon>Vineibacter</taxon>
    </lineage>
</organism>
<dbReference type="CDD" id="cd08415">
    <property type="entry name" value="PBP2_LysR_opines_like"/>
    <property type="match status" value="1"/>
</dbReference>
<dbReference type="PROSITE" id="PS50931">
    <property type="entry name" value="HTH_LYSR"/>
    <property type="match status" value="1"/>
</dbReference>
<evidence type="ECO:0000259" key="6">
    <source>
        <dbReference type="PROSITE" id="PS50931"/>
    </source>
</evidence>
<dbReference type="PANTHER" id="PTHR30427:SF1">
    <property type="entry name" value="TRANSCRIPTIONAL ACTIVATOR PROTEIN LYSR"/>
    <property type="match status" value="1"/>
</dbReference>
<evidence type="ECO:0000256" key="2">
    <source>
        <dbReference type="ARBA" id="ARBA00023015"/>
    </source>
</evidence>
<dbReference type="SUPFAM" id="SSF53850">
    <property type="entry name" value="Periplasmic binding protein-like II"/>
    <property type="match status" value="1"/>
</dbReference>
<name>A0A5C8PCB9_9HYPH</name>
<dbReference type="AlphaFoldDB" id="A0A5C8PCB9"/>
<dbReference type="EMBL" id="VDUZ01000055">
    <property type="protein sequence ID" value="TXL70697.1"/>
    <property type="molecule type" value="Genomic_DNA"/>
</dbReference>
<evidence type="ECO:0000256" key="4">
    <source>
        <dbReference type="ARBA" id="ARBA00023163"/>
    </source>
</evidence>
<feature type="domain" description="HTH lysR-type" evidence="6">
    <location>
        <begin position="2"/>
        <end position="59"/>
    </location>
</feature>
<keyword evidence="2" id="KW-0805">Transcription regulation</keyword>
<dbReference type="InterPro" id="IPR000847">
    <property type="entry name" value="LysR_HTH_N"/>
</dbReference>
<accession>A0A5C8PCB9</accession>
<evidence type="ECO:0000313" key="7">
    <source>
        <dbReference type="EMBL" id="TXL70697.1"/>
    </source>
</evidence>
<dbReference type="InterPro" id="IPR037424">
    <property type="entry name" value="NocR_PBP2"/>
</dbReference>
<evidence type="ECO:0000256" key="1">
    <source>
        <dbReference type="ARBA" id="ARBA00009437"/>
    </source>
</evidence>
<dbReference type="RefSeq" id="WP_147851375.1">
    <property type="nucleotide sequence ID" value="NZ_VDUZ01000055.1"/>
</dbReference>
<dbReference type="InterPro" id="IPR005119">
    <property type="entry name" value="LysR_subst-bd"/>
</dbReference>
<dbReference type="InterPro" id="IPR036390">
    <property type="entry name" value="WH_DNA-bd_sf"/>
</dbReference>
<dbReference type="PANTHER" id="PTHR30427">
    <property type="entry name" value="TRANSCRIPTIONAL ACTIVATOR PROTEIN LYSR"/>
    <property type="match status" value="1"/>
</dbReference>
<dbReference type="Proteomes" id="UP000321638">
    <property type="component" value="Unassembled WGS sequence"/>
</dbReference>
<dbReference type="InterPro" id="IPR036388">
    <property type="entry name" value="WH-like_DNA-bd_sf"/>
</dbReference>
<comment type="similarity">
    <text evidence="1">Belongs to the LysR transcriptional regulatory family.</text>
</comment>
<dbReference type="Gene3D" id="3.40.190.290">
    <property type="match status" value="1"/>
</dbReference>